<evidence type="ECO:0000256" key="14">
    <source>
        <dbReference type="PROSITE-ProRule" id="PRU00560"/>
    </source>
</evidence>
<evidence type="ECO:0000256" key="5">
    <source>
        <dbReference type="ARBA" id="ARBA00022806"/>
    </source>
</evidence>
<dbReference type="InterPro" id="IPR014017">
    <property type="entry name" value="DNA_helicase_UvrD-like_C"/>
</dbReference>
<dbReference type="PANTHER" id="PTHR11070:SF2">
    <property type="entry name" value="ATP-DEPENDENT DNA HELICASE SRS2"/>
    <property type="match status" value="1"/>
</dbReference>
<dbReference type="GO" id="GO:0009314">
    <property type="term" value="P:response to radiation"/>
    <property type="evidence" value="ECO:0007669"/>
    <property type="project" value="UniProtKB-ARBA"/>
</dbReference>
<accession>A0A2A2EY99</accession>
<evidence type="ECO:0000259" key="16">
    <source>
        <dbReference type="PROSITE" id="PS51217"/>
    </source>
</evidence>
<dbReference type="PROSITE" id="PS51198">
    <property type="entry name" value="UVRD_HELICASE_ATP_BIND"/>
    <property type="match status" value="1"/>
</dbReference>
<dbReference type="InterPro" id="IPR027417">
    <property type="entry name" value="P-loop_NTPase"/>
</dbReference>
<evidence type="ECO:0000256" key="8">
    <source>
        <dbReference type="ARBA" id="ARBA00023204"/>
    </source>
</evidence>
<dbReference type="Proteomes" id="UP000217771">
    <property type="component" value="Unassembled WGS sequence"/>
</dbReference>
<evidence type="ECO:0000256" key="10">
    <source>
        <dbReference type="ARBA" id="ARBA00034617"/>
    </source>
</evidence>
<dbReference type="PROSITE" id="PS51217">
    <property type="entry name" value="UVRD_HELICASE_CTER"/>
    <property type="match status" value="1"/>
</dbReference>
<dbReference type="SUPFAM" id="SSF52540">
    <property type="entry name" value="P-loop containing nucleoside triphosphate hydrolases"/>
    <property type="match status" value="1"/>
</dbReference>
<dbReference type="AlphaFoldDB" id="A0A2A2EY99"/>
<dbReference type="InterPro" id="IPR013986">
    <property type="entry name" value="DExx_box_DNA_helicase_dom_sf"/>
</dbReference>
<dbReference type="EMBL" id="NSKB01000003">
    <property type="protein sequence ID" value="PAU77332.1"/>
    <property type="molecule type" value="Genomic_DNA"/>
</dbReference>
<evidence type="ECO:0000256" key="6">
    <source>
        <dbReference type="ARBA" id="ARBA00022840"/>
    </source>
</evidence>
<evidence type="ECO:0000256" key="2">
    <source>
        <dbReference type="ARBA" id="ARBA00022741"/>
    </source>
</evidence>
<reference evidence="17 18" key="1">
    <citation type="submission" date="2017-08" db="EMBL/GenBank/DDBJ databases">
        <title>Halomonas alkalisoli sp. nov., isolated from saline alkaline soil.</title>
        <authorList>
            <person name="Wang D."/>
            <person name="Zhang G."/>
        </authorList>
    </citation>
    <scope>NUCLEOTIDE SEQUENCE [LARGE SCALE GENOMIC DNA]</scope>
    <source>
        <strain evidence="17 18">WRN001</strain>
    </source>
</reference>
<feature type="domain" description="UvrD-like helicase C-terminal" evidence="16">
    <location>
        <begin position="288"/>
        <end position="571"/>
    </location>
</feature>
<evidence type="ECO:0000256" key="9">
    <source>
        <dbReference type="ARBA" id="ARBA00023235"/>
    </source>
</evidence>
<dbReference type="FunFam" id="3.40.50.300:FF:001201">
    <property type="entry name" value="ATP-dependent DNA helicase UvrD2"/>
    <property type="match status" value="1"/>
</dbReference>
<evidence type="ECO:0000256" key="12">
    <source>
        <dbReference type="ARBA" id="ARBA00034923"/>
    </source>
</evidence>
<comment type="catalytic activity">
    <reaction evidence="10">
        <text>Couples ATP hydrolysis with the unwinding of duplex DNA by translocating in the 3'-5' direction.</text>
        <dbReference type="EC" id="5.6.2.4"/>
    </reaction>
</comment>
<comment type="catalytic activity">
    <reaction evidence="13">
        <text>ATP + H2O = ADP + phosphate + H(+)</text>
        <dbReference type="Rhea" id="RHEA:13065"/>
        <dbReference type="ChEBI" id="CHEBI:15377"/>
        <dbReference type="ChEBI" id="CHEBI:15378"/>
        <dbReference type="ChEBI" id="CHEBI:30616"/>
        <dbReference type="ChEBI" id="CHEBI:43474"/>
        <dbReference type="ChEBI" id="CHEBI:456216"/>
        <dbReference type="EC" id="5.6.2.4"/>
    </reaction>
</comment>
<evidence type="ECO:0000256" key="13">
    <source>
        <dbReference type="ARBA" id="ARBA00048988"/>
    </source>
</evidence>
<keyword evidence="6 14" id="KW-0067">ATP-binding</keyword>
<dbReference type="EC" id="5.6.2.4" evidence="11"/>
<protein>
    <recommendedName>
        <fullName evidence="11">DNA 3'-5' helicase</fullName>
        <ecNumber evidence="11">5.6.2.4</ecNumber>
    </recommendedName>
    <alternativeName>
        <fullName evidence="12">DNA 3'-5' helicase II</fullName>
    </alternativeName>
</protein>
<keyword evidence="8" id="KW-0234">DNA repair</keyword>
<evidence type="ECO:0000256" key="11">
    <source>
        <dbReference type="ARBA" id="ARBA00034808"/>
    </source>
</evidence>
<keyword evidence="4 14" id="KW-0378">Hydrolase</keyword>
<feature type="domain" description="UvrD-like helicase ATP-binding" evidence="15">
    <location>
        <begin position="9"/>
        <end position="287"/>
    </location>
</feature>
<dbReference type="PANTHER" id="PTHR11070">
    <property type="entry name" value="UVRD / RECB / PCRA DNA HELICASE FAMILY MEMBER"/>
    <property type="match status" value="1"/>
</dbReference>
<gene>
    <name evidence="17" type="ORF">CK498_08820</name>
</gene>
<keyword evidence="9" id="KW-0413">Isomerase</keyword>
<keyword evidence="3" id="KW-0227">DNA damage</keyword>
<dbReference type="CDD" id="cd17932">
    <property type="entry name" value="DEXQc_UvrD"/>
    <property type="match status" value="1"/>
</dbReference>
<dbReference type="Gene3D" id="1.10.10.160">
    <property type="match status" value="1"/>
</dbReference>
<dbReference type="GO" id="GO:0005524">
    <property type="term" value="F:ATP binding"/>
    <property type="evidence" value="ECO:0007669"/>
    <property type="project" value="UniProtKB-UniRule"/>
</dbReference>
<proteinExistence type="inferred from homology"/>
<evidence type="ECO:0000256" key="4">
    <source>
        <dbReference type="ARBA" id="ARBA00022801"/>
    </source>
</evidence>
<dbReference type="GO" id="GO:0003677">
    <property type="term" value="F:DNA binding"/>
    <property type="evidence" value="ECO:0007669"/>
    <property type="project" value="UniProtKB-KW"/>
</dbReference>
<dbReference type="Gene3D" id="1.10.486.10">
    <property type="entry name" value="PCRA, domain 4"/>
    <property type="match status" value="1"/>
</dbReference>
<comment type="caution">
    <text evidence="17">The sequence shown here is derived from an EMBL/GenBank/DDBJ whole genome shotgun (WGS) entry which is preliminary data.</text>
</comment>
<organism evidence="17 18">
    <name type="scientific">Halomonas salipaludis</name>
    <dbReference type="NCBI Taxonomy" id="2032625"/>
    <lineage>
        <taxon>Bacteria</taxon>
        <taxon>Pseudomonadati</taxon>
        <taxon>Pseudomonadota</taxon>
        <taxon>Gammaproteobacteria</taxon>
        <taxon>Oceanospirillales</taxon>
        <taxon>Halomonadaceae</taxon>
        <taxon>Halomonas</taxon>
    </lineage>
</organism>
<dbReference type="NCBIfam" id="NF008743">
    <property type="entry name" value="PRK11773.1"/>
    <property type="match status" value="1"/>
</dbReference>
<sequence>MDDVTAILDHLNPAQREAVSGPQGNMLVLAGAGSGKTRVLVHRIAWLLQTEGMSPYAILAVTFTNKAAREMRTRLEALLGLSLRNMWVGTFHSIAHRLLRTHWQDARLPQHFQIIDSDDQLRLVKRLLKDHRIDDERFPPRQVQYFISGCKEEGLRPHQVDAHGDGYMAQMVELYERYQLTCERSGLVDFGELLLRSLELLRDTPALLAHYQARFGHVLVDEFQDTNTLQYAWLKLLTGESAGMTVVGDDDQSIYGWRGARVENIRRFEQEFHDTRTVRLEQNYRSTSAILDAANALISHNTGRMGKELWTEGAKGEPISVYAGFNDLDEARFIVDTIGEQVRDGAARREIAILYRSNAQSRVLEETLIRQGVPYRIYGGQRFYERLEIKNALAYLRLLLNREDDASLERVINVPARGIGTRTVEILREHARLNNVSLWQALHDALSDALLKGRAANAVRAFAELIEQLDNDTAGMALHEIIAHVNHASGLVEHHANEKGEKGQARIENLEELINAARAFTQGDALENQEVGEGAAALEPFLSEAALNAGDHEADEFEDCVQLMTLHSAKGLEFPVVFVSGVEEGLFPHKMSLEEPGRLEEERRLCYVGLTRAMRKLYLTYAELRRLHGKETFQRPSRFLRELPEELLEEVRLRGQISRPVTARPAVGLSRQTSVDGGGDLPSLSLGQRVSHPLFGEGVILNAEGEGERARVQVSFEGEGDKWLVLGFAKLTPL</sequence>
<comment type="similarity">
    <text evidence="1">Belongs to the helicase family. UvrD subfamily.</text>
</comment>
<dbReference type="RefSeq" id="WP_095620501.1">
    <property type="nucleotide sequence ID" value="NZ_NSKB01000003.1"/>
</dbReference>
<evidence type="ECO:0000256" key="3">
    <source>
        <dbReference type="ARBA" id="ARBA00022763"/>
    </source>
</evidence>
<dbReference type="Pfam" id="PF21196">
    <property type="entry name" value="PcrA_UvrD_tudor"/>
    <property type="match status" value="1"/>
</dbReference>
<evidence type="ECO:0000259" key="15">
    <source>
        <dbReference type="PROSITE" id="PS51198"/>
    </source>
</evidence>
<dbReference type="Pfam" id="PF00580">
    <property type="entry name" value="UvrD-helicase"/>
    <property type="match status" value="1"/>
</dbReference>
<dbReference type="OrthoDB" id="9806690at2"/>
<keyword evidence="7" id="KW-0238">DNA-binding</keyword>
<keyword evidence="5 14" id="KW-0347">Helicase</keyword>
<dbReference type="Gene3D" id="3.40.50.300">
    <property type="entry name" value="P-loop containing nucleotide triphosphate hydrolases"/>
    <property type="match status" value="2"/>
</dbReference>
<dbReference type="FunFam" id="1.10.10.160:FF:000001">
    <property type="entry name" value="ATP-dependent DNA helicase"/>
    <property type="match status" value="1"/>
</dbReference>
<evidence type="ECO:0000256" key="7">
    <source>
        <dbReference type="ARBA" id="ARBA00023125"/>
    </source>
</evidence>
<dbReference type="GO" id="GO:0043138">
    <property type="term" value="F:3'-5' DNA helicase activity"/>
    <property type="evidence" value="ECO:0007669"/>
    <property type="project" value="UniProtKB-EC"/>
</dbReference>
<dbReference type="InterPro" id="IPR000212">
    <property type="entry name" value="DNA_helicase_UvrD/REP"/>
</dbReference>
<evidence type="ECO:0000313" key="18">
    <source>
        <dbReference type="Proteomes" id="UP000217771"/>
    </source>
</evidence>
<dbReference type="GO" id="GO:0033202">
    <property type="term" value="C:DNA helicase complex"/>
    <property type="evidence" value="ECO:0007669"/>
    <property type="project" value="TreeGrafter"/>
</dbReference>
<keyword evidence="2 14" id="KW-0547">Nucleotide-binding</keyword>
<dbReference type="GO" id="GO:0005829">
    <property type="term" value="C:cytosol"/>
    <property type="evidence" value="ECO:0007669"/>
    <property type="project" value="TreeGrafter"/>
</dbReference>
<keyword evidence="18" id="KW-1185">Reference proteome</keyword>
<name>A0A2A2EY99_9GAMM</name>
<dbReference type="FunFam" id="1.10.486.10:FF:000003">
    <property type="entry name" value="ATP-dependent DNA helicase"/>
    <property type="match status" value="1"/>
</dbReference>
<dbReference type="GO" id="GO:0000725">
    <property type="term" value="P:recombinational repair"/>
    <property type="evidence" value="ECO:0007669"/>
    <property type="project" value="TreeGrafter"/>
</dbReference>
<dbReference type="Pfam" id="PF13361">
    <property type="entry name" value="UvrD_C"/>
    <property type="match status" value="1"/>
</dbReference>
<dbReference type="GO" id="GO:0016887">
    <property type="term" value="F:ATP hydrolysis activity"/>
    <property type="evidence" value="ECO:0007669"/>
    <property type="project" value="RHEA"/>
</dbReference>
<dbReference type="InterPro" id="IPR014016">
    <property type="entry name" value="UvrD-like_ATP-bd"/>
</dbReference>
<dbReference type="CDD" id="cd18807">
    <property type="entry name" value="SF1_C_UvrD"/>
    <property type="match status" value="1"/>
</dbReference>
<evidence type="ECO:0000256" key="1">
    <source>
        <dbReference type="ARBA" id="ARBA00009922"/>
    </source>
</evidence>
<feature type="binding site" evidence="14">
    <location>
        <begin position="30"/>
        <end position="37"/>
    </location>
    <ligand>
        <name>ATP</name>
        <dbReference type="ChEBI" id="CHEBI:30616"/>
    </ligand>
</feature>
<evidence type="ECO:0000313" key="17">
    <source>
        <dbReference type="EMBL" id="PAU77332.1"/>
    </source>
</evidence>